<reference evidence="3" key="2">
    <citation type="submission" date="2021-04" db="EMBL/GenBank/DDBJ databases">
        <authorList>
            <person name="Gilroy R."/>
        </authorList>
    </citation>
    <scope>NUCLEOTIDE SEQUENCE</scope>
    <source>
        <strain evidence="3">ChiSjej5B23-15282</strain>
    </source>
</reference>
<dbReference type="InterPro" id="IPR006680">
    <property type="entry name" value="Amidohydro-rel"/>
</dbReference>
<dbReference type="InterPro" id="IPR011059">
    <property type="entry name" value="Metal-dep_hydrolase_composite"/>
</dbReference>
<feature type="non-terminal residue" evidence="3">
    <location>
        <position position="1"/>
    </location>
</feature>
<evidence type="ECO:0000256" key="1">
    <source>
        <dbReference type="ARBA" id="ARBA00001947"/>
    </source>
</evidence>
<evidence type="ECO:0000313" key="4">
    <source>
        <dbReference type="Proteomes" id="UP000824243"/>
    </source>
</evidence>
<sequence>DAPGGGPNIDIAIPMVLEEAIKKRGLNYIQMARFISTNAAKRFGLYPKKGVIKIGSDADFVLIDMNREWSYSRKNCLSKTKETGFPYEGRKIGCYVEATILRGKVIYQNGKITVDAGYGKFIS</sequence>
<gene>
    <name evidence="3" type="ORF">H9981_10660</name>
</gene>
<dbReference type="EMBL" id="DXFA01000175">
    <property type="protein sequence ID" value="HIX49448.1"/>
    <property type="molecule type" value="Genomic_DNA"/>
</dbReference>
<protein>
    <submittedName>
        <fullName evidence="3">Amidohydrolase family protein</fullName>
    </submittedName>
</protein>
<dbReference type="GO" id="GO:0005829">
    <property type="term" value="C:cytosol"/>
    <property type="evidence" value="ECO:0007669"/>
    <property type="project" value="TreeGrafter"/>
</dbReference>
<dbReference type="SUPFAM" id="SSF51338">
    <property type="entry name" value="Composite domain of metallo-dependent hydrolases"/>
    <property type="match status" value="1"/>
</dbReference>
<dbReference type="InterPro" id="IPR050378">
    <property type="entry name" value="Metallo-dep_Hydrolases_sf"/>
</dbReference>
<dbReference type="PANTHER" id="PTHR11647">
    <property type="entry name" value="HYDRANTOINASE/DIHYDROPYRIMIDINASE FAMILY MEMBER"/>
    <property type="match status" value="1"/>
</dbReference>
<evidence type="ECO:0000313" key="3">
    <source>
        <dbReference type="EMBL" id="HIX49448.1"/>
    </source>
</evidence>
<dbReference type="Pfam" id="PF01979">
    <property type="entry name" value="Amidohydro_1"/>
    <property type="match status" value="1"/>
</dbReference>
<evidence type="ECO:0000259" key="2">
    <source>
        <dbReference type="Pfam" id="PF01979"/>
    </source>
</evidence>
<proteinExistence type="predicted"/>
<dbReference type="AlphaFoldDB" id="A0A9D2ATK9"/>
<comment type="cofactor">
    <cofactor evidence="1">
        <name>Zn(2+)</name>
        <dbReference type="ChEBI" id="CHEBI:29105"/>
    </cofactor>
</comment>
<dbReference type="Proteomes" id="UP000824243">
    <property type="component" value="Unassembled WGS sequence"/>
</dbReference>
<dbReference type="PANTHER" id="PTHR11647:SF1">
    <property type="entry name" value="COLLAPSIN RESPONSE MEDIATOR PROTEIN"/>
    <property type="match status" value="1"/>
</dbReference>
<dbReference type="GO" id="GO:0016812">
    <property type="term" value="F:hydrolase activity, acting on carbon-nitrogen (but not peptide) bonds, in cyclic amides"/>
    <property type="evidence" value="ECO:0007669"/>
    <property type="project" value="TreeGrafter"/>
</dbReference>
<organism evidence="3 4">
    <name type="scientific">Candidatus Mediterraneibacter caccavium</name>
    <dbReference type="NCBI Taxonomy" id="2838661"/>
    <lineage>
        <taxon>Bacteria</taxon>
        <taxon>Bacillati</taxon>
        <taxon>Bacillota</taxon>
        <taxon>Clostridia</taxon>
        <taxon>Lachnospirales</taxon>
        <taxon>Lachnospiraceae</taxon>
        <taxon>Mediterraneibacter</taxon>
    </lineage>
</organism>
<feature type="domain" description="Amidohydrolase-related" evidence="2">
    <location>
        <begin position="22"/>
        <end position="71"/>
    </location>
</feature>
<dbReference type="Gene3D" id="3.20.20.140">
    <property type="entry name" value="Metal-dependent hydrolases"/>
    <property type="match status" value="1"/>
</dbReference>
<name>A0A9D2ATK9_9FIRM</name>
<accession>A0A9D2ATK9</accession>
<comment type="caution">
    <text evidence="3">The sequence shown here is derived from an EMBL/GenBank/DDBJ whole genome shotgun (WGS) entry which is preliminary data.</text>
</comment>
<reference evidence="3" key="1">
    <citation type="journal article" date="2021" name="PeerJ">
        <title>Extensive microbial diversity within the chicken gut microbiome revealed by metagenomics and culture.</title>
        <authorList>
            <person name="Gilroy R."/>
            <person name="Ravi A."/>
            <person name="Getino M."/>
            <person name="Pursley I."/>
            <person name="Horton D.L."/>
            <person name="Alikhan N.F."/>
            <person name="Baker D."/>
            <person name="Gharbi K."/>
            <person name="Hall N."/>
            <person name="Watson M."/>
            <person name="Adriaenssens E.M."/>
            <person name="Foster-Nyarko E."/>
            <person name="Jarju S."/>
            <person name="Secka A."/>
            <person name="Antonio M."/>
            <person name="Oren A."/>
            <person name="Chaudhuri R.R."/>
            <person name="La Ragione R."/>
            <person name="Hildebrand F."/>
            <person name="Pallen M.J."/>
        </authorList>
    </citation>
    <scope>NUCLEOTIDE SEQUENCE</scope>
    <source>
        <strain evidence="3">ChiSjej5B23-15282</strain>
    </source>
</reference>